<dbReference type="Proteomes" id="UP000586951">
    <property type="component" value="Unassembled WGS sequence"/>
</dbReference>
<comment type="caution">
    <text evidence="1">The sequence shown here is derived from an EMBL/GenBank/DDBJ whole genome shotgun (WGS) entry which is preliminary data.</text>
</comment>
<accession>A0A841ZXT0</accession>
<sequence>MGKITDECLSDLIKSYIEIIEYAESDYYFIDTLKEMGISSEMANKVALVYYARATKKLT</sequence>
<dbReference type="EMBL" id="JAARRU010000001">
    <property type="protein sequence ID" value="MBC1565080.1"/>
    <property type="molecule type" value="Genomic_DNA"/>
</dbReference>
<reference evidence="1 2" key="1">
    <citation type="submission" date="2020-03" db="EMBL/GenBank/DDBJ databases">
        <title>Soil Listeria distribution.</title>
        <authorList>
            <person name="Liao J."/>
            <person name="Wiedmann M."/>
        </authorList>
    </citation>
    <scope>NUCLEOTIDE SEQUENCE [LARGE SCALE GENOMIC DNA]</scope>
    <source>
        <strain evidence="1 2">FSL L7-1427</strain>
    </source>
</reference>
<name>A0A841ZXT0_9LIST</name>
<dbReference type="RefSeq" id="WP_185417061.1">
    <property type="nucleotide sequence ID" value="NZ_JAARRU010000001.1"/>
</dbReference>
<proteinExistence type="predicted"/>
<evidence type="ECO:0000313" key="2">
    <source>
        <dbReference type="Proteomes" id="UP000586951"/>
    </source>
</evidence>
<evidence type="ECO:0000313" key="1">
    <source>
        <dbReference type="EMBL" id="MBC1565080.1"/>
    </source>
</evidence>
<protein>
    <submittedName>
        <fullName evidence="1">Uncharacterized protein</fullName>
    </submittedName>
</protein>
<gene>
    <name evidence="1" type="ORF">HB907_06635</name>
</gene>
<organism evidence="1 2">
    <name type="scientific">Listeria booriae</name>
    <dbReference type="NCBI Taxonomy" id="1552123"/>
    <lineage>
        <taxon>Bacteria</taxon>
        <taxon>Bacillati</taxon>
        <taxon>Bacillota</taxon>
        <taxon>Bacilli</taxon>
        <taxon>Bacillales</taxon>
        <taxon>Listeriaceae</taxon>
        <taxon>Listeria</taxon>
    </lineage>
</organism>
<dbReference type="AlphaFoldDB" id="A0A841ZXT0"/>